<evidence type="ECO:0000313" key="12">
    <source>
        <dbReference type="Proteomes" id="UP000515317"/>
    </source>
</evidence>
<dbReference type="SUPFAM" id="SSF55031">
    <property type="entry name" value="Bacterial exopeptidase dimerisation domain"/>
    <property type="match status" value="1"/>
</dbReference>
<keyword evidence="12" id="KW-1185">Reference proteome</keyword>
<evidence type="ECO:0000313" key="11">
    <source>
        <dbReference type="EMBL" id="BCJ90653.1"/>
    </source>
</evidence>
<organism evidence="11 12">
    <name type="scientific">Terrihabitans soli</name>
    <dbReference type="NCBI Taxonomy" id="708113"/>
    <lineage>
        <taxon>Bacteria</taxon>
        <taxon>Pseudomonadati</taxon>
        <taxon>Pseudomonadota</taxon>
        <taxon>Alphaproteobacteria</taxon>
        <taxon>Hyphomicrobiales</taxon>
        <taxon>Terrihabitans</taxon>
    </lineage>
</organism>
<dbReference type="Gene3D" id="3.30.70.360">
    <property type="match status" value="1"/>
</dbReference>
<reference evidence="11 12" key="1">
    <citation type="submission" date="2020-08" db="EMBL/GenBank/DDBJ databases">
        <title>Genome sequence of Rhizobiales bacterium strain IZ6.</title>
        <authorList>
            <person name="Nakai R."/>
            <person name="Naganuma T."/>
        </authorList>
    </citation>
    <scope>NUCLEOTIDE SEQUENCE [LARGE SCALE GENOMIC DNA]</scope>
    <source>
        <strain evidence="11 12">IZ6</strain>
    </source>
</reference>
<dbReference type="PROSITE" id="PS00759">
    <property type="entry name" value="ARGE_DAPE_CPG2_2"/>
    <property type="match status" value="1"/>
</dbReference>
<dbReference type="InterPro" id="IPR036264">
    <property type="entry name" value="Bact_exopeptidase_dim_dom"/>
</dbReference>
<keyword evidence="6" id="KW-0479">Metal-binding</keyword>
<evidence type="ECO:0000256" key="9">
    <source>
        <dbReference type="ARBA" id="ARBA00023285"/>
    </source>
</evidence>
<evidence type="ECO:0000256" key="3">
    <source>
        <dbReference type="ARBA" id="ARBA00022490"/>
    </source>
</evidence>
<dbReference type="Gene3D" id="3.40.630.10">
    <property type="entry name" value="Zn peptidases"/>
    <property type="match status" value="1"/>
</dbReference>
<evidence type="ECO:0000256" key="5">
    <source>
        <dbReference type="ARBA" id="ARBA00022605"/>
    </source>
</evidence>
<evidence type="ECO:0000256" key="1">
    <source>
        <dbReference type="ARBA" id="ARBA00001947"/>
    </source>
</evidence>
<dbReference type="Pfam" id="PF01546">
    <property type="entry name" value="Peptidase_M20"/>
    <property type="match status" value="1"/>
</dbReference>
<evidence type="ECO:0000256" key="4">
    <source>
        <dbReference type="ARBA" id="ARBA00022571"/>
    </source>
</evidence>
<dbReference type="AlphaFoldDB" id="A0A6S6QHK1"/>
<dbReference type="PANTHER" id="PTHR43808:SF31">
    <property type="entry name" value="N-ACETYL-L-CITRULLINE DEACETYLASE"/>
    <property type="match status" value="1"/>
</dbReference>
<evidence type="ECO:0000256" key="6">
    <source>
        <dbReference type="ARBA" id="ARBA00022723"/>
    </source>
</evidence>
<dbReference type="CDD" id="cd03894">
    <property type="entry name" value="M20_ArgE"/>
    <property type="match status" value="1"/>
</dbReference>
<comment type="cofactor">
    <cofactor evidence="1">
        <name>Zn(2+)</name>
        <dbReference type="ChEBI" id="CHEBI:29105"/>
    </cofactor>
</comment>
<evidence type="ECO:0000256" key="8">
    <source>
        <dbReference type="ARBA" id="ARBA00022833"/>
    </source>
</evidence>
<dbReference type="InterPro" id="IPR010169">
    <property type="entry name" value="AcOrn-deacetyl"/>
</dbReference>
<dbReference type="InterPro" id="IPR001261">
    <property type="entry name" value="ArgE/DapE_CS"/>
</dbReference>
<dbReference type="InterPro" id="IPR011650">
    <property type="entry name" value="Peptidase_M20_dimer"/>
</dbReference>
<keyword evidence="4" id="KW-0055">Arginine biosynthesis</keyword>
<name>A0A6S6QHK1_9HYPH</name>
<keyword evidence="7" id="KW-0378">Hydrolase</keyword>
<gene>
    <name evidence="11" type="ORF">IZ6_13880</name>
</gene>
<dbReference type="NCBIfam" id="NF005710">
    <property type="entry name" value="PRK07522.1"/>
    <property type="match status" value="1"/>
</dbReference>
<dbReference type="Pfam" id="PF07687">
    <property type="entry name" value="M20_dimer"/>
    <property type="match status" value="1"/>
</dbReference>
<dbReference type="GO" id="GO:0046872">
    <property type="term" value="F:metal ion binding"/>
    <property type="evidence" value="ECO:0007669"/>
    <property type="project" value="UniProtKB-KW"/>
</dbReference>
<evidence type="ECO:0000259" key="10">
    <source>
        <dbReference type="Pfam" id="PF07687"/>
    </source>
</evidence>
<dbReference type="KEGG" id="tso:IZ6_13880"/>
<keyword evidence="8" id="KW-0862">Zinc</keyword>
<dbReference type="Proteomes" id="UP000515317">
    <property type="component" value="Chromosome"/>
</dbReference>
<evidence type="ECO:0000256" key="7">
    <source>
        <dbReference type="ARBA" id="ARBA00022801"/>
    </source>
</evidence>
<keyword evidence="5" id="KW-0028">Amino-acid biosynthesis</keyword>
<dbReference type="InterPro" id="IPR050072">
    <property type="entry name" value="Peptidase_M20A"/>
</dbReference>
<proteinExistence type="inferred from homology"/>
<protein>
    <submittedName>
        <fullName evidence="11">Acetylornithine deacetylase</fullName>
    </submittedName>
</protein>
<comment type="similarity">
    <text evidence="2">Belongs to the peptidase M20A family. ArgE subfamily.</text>
</comment>
<dbReference type="SUPFAM" id="SSF53187">
    <property type="entry name" value="Zn-dependent exopeptidases"/>
    <property type="match status" value="1"/>
</dbReference>
<feature type="domain" description="Peptidase M20 dimerisation" evidence="10">
    <location>
        <begin position="191"/>
        <end position="299"/>
    </location>
</feature>
<sequence length="415" mass="43464">MEGLPAPSILGTGGDATGANVARAVDILSRLIEFKTVCGGPNLDAVSYIAAYLAQYGVTSKIIHDPSGTKASILASIGPVGRPGVVLSAHTDVVPADDQNWSTPPFTASRRDGRVFGRGATDMKGFVALVLAHLPSFCAAKLTAPIHIAFSYDEELGCKGAPDLVAAVAALPAKPVLCIIGEPTKMRVVRGHKGKVARRITISGRGGHSAYPDRGANAVYAAAQIATGLRALGQESALREEAPGFDPRYATVHVGSLHGGTALNLVPEKAVLEFEIRFTPKTDIKALLRRVDLIVETALAPLQAVAPEAYAQMENMIDYPGLDIPAQSPATSIVQTLSGSKETPSTISFGTEAGLYAAAGIPSLVCGPGDIARAHIADEWIGTDELADASRMFDRLTALLSRPGWDALLQYQEAR</sequence>
<evidence type="ECO:0000256" key="2">
    <source>
        <dbReference type="ARBA" id="ARBA00005691"/>
    </source>
</evidence>
<keyword evidence="3" id="KW-0963">Cytoplasm</keyword>
<dbReference type="NCBIfam" id="TIGR01892">
    <property type="entry name" value="AcOrn-deacetyl"/>
    <property type="match status" value="1"/>
</dbReference>
<keyword evidence="9" id="KW-0170">Cobalt</keyword>
<dbReference type="PANTHER" id="PTHR43808">
    <property type="entry name" value="ACETYLORNITHINE DEACETYLASE"/>
    <property type="match status" value="1"/>
</dbReference>
<dbReference type="EMBL" id="AP023361">
    <property type="protein sequence ID" value="BCJ90653.1"/>
    <property type="molecule type" value="Genomic_DNA"/>
</dbReference>
<dbReference type="RefSeq" id="WP_222877272.1">
    <property type="nucleotide sequence ID" value="NZ_AP023361.1"/>
</dbReference>
<dbReference type="GO" id="GO:0008777">
    <property type="term" value="F:acetylornithine deacetylase activity"/>
    <property type="evidence" value="ECO:0007669"/>
    <property type="project" value="TreeGrafter"/>
</dbReference>
<dbReference type="InterPro" id="IPR002933">
    <property type="entry name" value="Peptidase_M20"/>
</dbReference>
<accession>A0A6S6QHK1</accession>
<dbReference type="GO" id="GO:0006526">
    <property type="term" value="P:L-arginine biosynthetic process"/>
    <property type="evidence" value="ECO:0007669"/>
    <property type="project" value="UniProtKB-KW"/>
</dbReference>